<dbReference type="GO" id="GO:0016758">
    <property type="term" value="F:hexosyltransferase activity"/>
    <property type="evidence" value="ECO:0007669"/>
    <property type="project" value="UniProtKB-ARBA"/>
</dbReference>
<dbReference type="CDD" id="cd00761">
    <property type="entry name" value="Glyco_tranf_GTA_type"/>
    <property type="match status" value="1"/>
</dbReference>
<evidence type="ECO:0000313" key="2">
    <source>
        <dbReference type="EMBL" id="AZN37860.1"/>
    </source>
</evidence>
<dbReference type="OrthoDB" id="9815829at2"/>
<evidence type="ECO:0000313" key="3">
    <source>
        <dbReference type="Proteomes" id="UP000282438"/>
    </source>
</evidence>
<dbReference type="PANTHER" id="PTHR22916:SF3">
    <property type="entry name" value="UDP-GLCNAC:BETAGAL BETA-1,3-N-ACETYLGLUCOSAMINYLTRANSFERASE-LIKE PROTEIN 1"/>
    <property type="match status" value="1"/>
</dbReference>
<proteinExistence type="predicted"/>
<reference evidence="2 3" key="1">
    <citation type="submission" date="2018-12" db="EMBL/GenBank/DDBJ databases">
        <title>Complete genome sequence of Iodobacter sp. H11R3.</title>
        <authorList>
            <person name="Bae J.-W."/>
        </authorList>
    </citation>
    <scope>NUCLEOTIDE SEQUENCE [LARGE SCALE GENOMIC DNA]</scope>
    <source>
        <strain evidence="2 3">H11R3</strain>
    </source>
</reference>
<dbReference type="InterPro" id="IPR029044">
    <property type="entry name" value="Nucleotide-diphossugar_trans"/>
</dbReference>
<accession>A0A3S8ZWH8</accession>
<dbReference type="Proteomes" id="UP000282438">
    <property type="component" value="Chromosome"/>
</dbReference>
<gene>
    <name evidence="2" type="ORF">EJO50_16145</name>
</gene>
<dbReference type="AlphaFoldDB" id="A0A3S8ZWH8"/>
<dbReference type="Gene3D" id="3.90.550.10">
    <property type="entry name" value="Spore Coat Polysaccharide Biosynthesis Protein SpsA, Chain A"/>
    <property type="match status" value="1"/>
</dbReference>
<feature type="domain" description="Glycosyltransferase 2-like" evidence="1">
    <location>
        <begin position="7"/>
        <end position="139"/>
    </location>
</feature>
<dbReference type="EMBL" id="CP034433">
    <property type="protein sequence ID" value="AZN37860.1"/>
    <property type="molecule type" value="Genomic_DNA"/>
</dbReference>
<dbReference type="RefSeq" id="WP_125975881.1">
    <property type="nucleotide sequence ID" value="NZ_CP034433.1"/>
</dbReference>
<organism evidence="2 3">
    <name type="scientific">Iodobacter ciconiae</name>
    <dbReference type="NCBI Taxonomy" id="2496266"/>
    <lineage>
        <taxon>Bacteria</taxon>
        <taxon>Pseudomonadati</taxon>
        <taxon>Pseudomonadota</taxon>
        <taxon>Betaproteobacteria</taxon>
        <taxon>Neisseriales</taxon>
        <taxon>Chitinibacteraceae</taxon>
        <taxon>Iodobacter</taxon>
    </lineage>
</organism>
<dbReference type="InterPro" id="IPR001173">
    <property type="entry name" value="Glyco_trans_2-like"/>
</dbReference>
<dbReference type="KEGG" id="iod:EJO50_16145"/>
<name>A0A3S8ZWH8_9NEIS</name>
<protein>
    <submittedName>
        <fullName evidence="2">Glycosyltransferase family 2 protein</fullName>
    </submittedName>
</protein>
<keyword evidence="3" id="KW-1185">Reference proteome</keyword>
<dbReference type="Pfam" id="PF00535">
    <property type="entry name" value="Glycos_transf_2"/>
    <property type="match status" value="1"/>
</dbReference>
<dbReference type="SUPFAM" id="SSF53448">
    <property type="entry name" value="Nucleotide-diphospho-sugar transferases"/>
    <property type="match status" value="1"/>
</dbReference>
<evidence type="ECO:0000259" key="1">
    <source>
        <dbReference type="Pfam" id="PF00535"/>
    </source>
</evidence>
<sequence length="325" mass="37013">MNKLLTISIPTYNRSSNLQLLLDTLIVELNGFENLVEVIVSDNASTDTTNSVLLDFKERFPSAVIIRNEKNVGPDLNISACFNSATSKYVWIIGDDDLPKSGAIKEIVSLLNNNNPHMVYLQSEWVVKINNADQGVRNNSYLIQKMNREELAQQVNVWFTFISGVIVNKTYLRTCVTGAETPRFLGTYLVQLEWVLDTLKYGNDFLYISSPCVLATAGNSGGYTPLTVFAVNFPCIVKQVFGKTSTVYKNIMTSTVVKFFPSFFWCMRFNHSGGFEKESPWHLINTELGEYKYYWCILMPIGRFPKYISKLFLWTSQIILKCIKK</sequence>
<dbReference type="PANTHER" id="PTHR22916">
    <property type="entry name" value="GLYCOSYLTRANSFERASE"/>
    <property type="match status" value="1"/>
</dbReference>
<keyword evidence="2" id="KW-0808">Transferase</keyword>